<evidence type="ECO:0000313" key="3">
    <source>
        <dbReference type="Proteomes" id="UP001164743"/>
    </source>
</evidence>
<protein>
    <submittedName>
        <fullName evidence="2">Uncharacterized protein</fullName>
    </submittedName>
</protein>
<sequence length="172" mass="19414">MDEELVDPIRQDPTPVDEEIHKEVEEVACLDPSDHNPNDEAPIIDNSPNPAETTNRQTPSPLAYLSRSHTKKDSVAVAIEGLVSYLEASRKQVNRIEEVRSSSTSQPRQSPTNLQQAIALYQLEHASEASQNKSLQAFKISRDDLSAQTFISIHNKELRSRWLDQQMDEIIN</sequence>
<accession>A0ABY7CAB5</accession>
<reference evidence="2" key="1">
    <citation type="submission" date="2022-10" db="EMBL/GenBank/DDBJ databases">
        <title>Puccinia triticina Genome sequencing and assembly.</title>
        <authorList>
            <person name="Li C."/>
        </authorList>
    </citation>
    <scope>NUCLEOTIDE SEQUENCE</scope>
    <source>
        <strain evidence="2">Pt15</strain>
    </source>
</reference>
<dbReference type="GeneID" id="77807329"/>
<keyword evidence="3" id="KW-1185">Reference proteome</keyword>
<dbReference type="EMBL" id="CP110422">
    <property type="protein sequence ID" value="WAQ82101.1"/>
    <property type="molecule type" value="Genomic_DNA"/>
</dbReference>
<dbReference type="RefSeq" id="XP_053017656.1">
    <property type="nucleotide sequence ID" value="XM_053166434.1"/>
</dbReference>
<dbReference type="Proteomes" id="UP001164743">
    <property type="component" value="Chromosome 2A"/>
</dbReference>
<name>A0ABY7CAB5_9BASI</name>
<evidence type="ECO:0000256" key="1">
    <source>
        <dbReference type="SAM" id="MobiDB-lite"/>
    </source>
</evidence>
<evidence type="ECO:0000313" key="2">
    <source>
        <dbReference type="EMBL" id="WAQ82101.1"/>
    </source>
</evidence>
<feature type="region of interest" description="Disordered" evidence="1">
    <location>
        <begin position="29"/>
        <end position="71"/>
    </location>
</feature>
<proteinExistence type="predicted"/>
<feature type="compositionally biased region" description="Polar residues" evidence="1">
    <location>
        <begin position="46"/>
        <end position="60"/>
    </location>
</feature>
<organism evidence="2 3">
    <name type="scientific">Puccinia triticina</name>
    <dbReference type="NCBI Taxonomy" id="208348"/>
    <lineage>
        <taxon>Eukaryota</taxon>
        <taxon>Fungi</taxon>
        <taxon>Dikarya</taxon>
        <taxon>Basidiomycota</taxon>
        <taxon>Pucciniomycotina</taxon>
        <taxon>Pucciniomycetes</taxon>
        <taxon>Pucciniales</taxon>
        <taxon>Pucciniaceae</taxon>
        <taxon>Puccinia</taxon>
    </lineage>
</organism>
<gene>
    <name evidence="2" type="ORF">PtA15_2A414</name>
</gene>